<keyword evidence="11" id="KW-1185">Reference proteome</keyword>
<keyword evidence="3" id="KW-0328">Glycosyltransferase</keyword>
<evidence type="ECO:0000256" key="2">
    <source>
        <dbReference type="ARBA" id="ARBA00022475"/>
    </source>
</evidence>
<evidence type="ECO:0000256" key="7">
    <source>
        <dbReference type="ARBA" id="ARBA00023136"/>
    </source>
</evidence>
<evidence type="ECO:0000256" key="4">
    <source>
        <dbReference type="ARBA" id="ARBA00022679"/>
    </source>
</evidence>
<feature type="transmembrane region" description="Helical" evidence="8">
    <location>
        <begin position="140"/>
        <end position="158"/>
    </location>
</feature>
<keyword evidence="4" id="KW-0808">Transferase</keyword>
<sequence>MLPSRRLNRIFLFALSLIQLTMLLVTAWWTGPGWDEWGHLPSGLFSLQYGDFHPYRVNPPLIRLLSAIPVALLGGGMNYEIFPKGPGVRSEVFLGLAYIRQQGPDIFYWMSIARTGAIPIAIFGTFLIEKVGRRLGGPSVGLFAATLWVFSPMVIAYAATITPDVGATVFGFWATWSFYCWYQIGRGRDAVWLGISVAAALLSKSTWIVLPPLLLLMYLILCHVSPKRHAWSKRWKQIGVAALLAWLLVHAVYDFRGMLRPIGALDFISQTLSGIDNGSPTMNPRVGNRFSGTLLGWIPVPLPAEYTHGIDVQKRDFEGKMRSYLMGEWKEGGWWYYYTVAWLVKVPLAFWLIVAVGSGLMIRNCCGHRRLGRRRMIGIFVMILPGLAVFVLVSSQTGFNHHLRYVLPAFPAVFLLAAYPIRFAGSQVRKLLVALLIWFALSSVSIVPRSYAYFGEIVGGWRNGHRYLSHSNLHWGQDLLAIRHWVREHPKRRPVYLLYSPSEVDFHRLGIDVTVGTGAMSREGPGKDGWWVVSIDQLLTEPNSWFLSRSPTMRLSESTTIYHVVDGQVKN</sequence>
<dbReference type="PANTHER" id="PTHR33908:SF11">
    <property type="entry name" value="MEMBRANE PROTEIN"/>
    <property type="match status" value="1"/>
</dbReference>
<feature type="transmembrane region" description="Helical" evidence="8">
    <location>
        <begin position="405"/>
        <end position="424"/>
    </location>
</feature>
<feature type="transmembrane region" description="Helical" evidence="8">
    <location>
        <begin position="431"/>
        <end position="448"/>
    </location>
</feature>
<evidence type="ECO:0000259" key="9">
    <source>
        <dbReference type="Pfam" id="PF13231"/>
    </source>
</evidence>
<keyword evidence="2" id="KW-1003">Cell membrane</keyword>
<dbReference type="OrthoDB" id="224989at2"/>
<dbReference type="GO" id="GO:0016763">
    <property type="term" value="F:pentosyltransferase activity"/>
    <property type="evidence" value="ECO:0007669"/>
    <property type="project" value="TreeGrafter"/>
</dbReference>
<feature type="transmembrane region" description="Helical" evidence="8">
    <location>
        <begin position="190"/>
        <end position="223"/>
    </location>
</feature>
<dbReference type="RefSeq" id="WP_146393053.1">
    <property type="nucleotide sequence ID" value="NZ_SJPK01000013.1"/>
</dbReference>
<dbReference type="InterPro" id="IPR050297">
    <property type="entry name" value="LipidA_mod_glycosyltrf_83"/>
</dbReference>
<organism evidence="10 11">
    <name type="scientific">Allorhodopirellula solitaria</name>
    <dbReference type="NCBI Taxonomy" id="2527987"/>
    <lineage>
        <taxon>Bacteria</taxon>
        <taxon>Pseudomonadati</taxon>
        <taxon>Planctomycetota</taxon>
        <taxon>Planctomycetia</taxon>
        <taxon>Pirellulales</taxon>
        <taxon>Pirellulaceae</taxon>
        <taxon>Allorhodopirellula</taxon>
    </lineage>
</organism>
<evidence type="ECO:0000256" key="8">
    <source>
        <dbReference type="SAM" id="Phobius"/>
    </source>
</evidence>
<name>A0A5C5WZM7_9BACT</name>
<keyword evidence="7 8" id="KW-0472">Membrane</keyword>
<dbReference type="GO" id="GO:0005886">
    <property type="term" value="C:plasma membrane"/>
    <property type="evidence" value="ECO:0007669"/>
    <property type="project" value="UniProtKB-SubCell"/>
</dbReference>
<protein>
    <recommendedName>
        <fullName evidence="9">Glycosyltransferase RgtA/B/C/D-like domain-containing protein</fullName>
    </recommendedName>
</protein>
<reference evidence="10 11" key="1">
    <citation type="submission" date="2019-02" db="EMBL/GenBank/DDBJ databases">
        <title>Deep-cultivation of Planctomycetes and their phenomic and genomic characterization uncovers novel biology.</title>
        <authorList>
            <person name="Wiegand S."/>
            <person name="Jogler M."/>
            <person name="Boedeker C."/>
            <person name="Pinto D."/>
            <person name="Vollmers J."/>
            <person name="Rivas-Marin E."/>
            <person name="Kohn T."/>
            <person name="Peeters S.H."/>
            <person name="Heuer A."/>
            <person name="Rast P."/>
            <person name="Oberbeckmann S."/>
            <person name="Bunk B."/>
            <person name="Jeske O."/>
            <person name="Meyerdierks A."/>
            <person name="Storesund J.E."/>
            <person name="Kallscheuer N."/>
            <person name="Luecker S."/>
            <person name="Lage O.M."/>
            <person name="Pohl T."/>
            <person name="Merkel B.J."/>
            <person name="Hornburger P."/>
            <person name="Mueller R.-W."/>
            <person name="Bruemmer F."/>
            <person name="Labrenz M."/>
            <person name="Spormann A.M."/>
            <person name="Op Den Camp H."/>
            <person name="Overmann J."/>
            <person name="Amann R."/>
            <person name="Jetten M.S.M."/>
            <person name="Mascher T."/>
            <person name="Medema M.H."/>
            <person name="Devos D.P."/>
            <person name="Kaster A.-K."/>
            <person name="Ovreas L."/>
            <person name="Rohde M."/>
            <person name="Galperin M.Y."/>
            <person name="Jogler C."/>
        </authorList>
    </citation>
    <scope>NUCLEOTIDE SEQUENCE [LARGE SCALE GENOMIC DNA]</scope>
    <source>
        <strain evidence="10 11">CA85</strain>
    </source>
</reference>
<dbReference type="Proteomes" id="UP000318053">
    <property type="component" value="Unassembled WGS sequence"/>
</dbReference>
<proteinExistence type="predicted"/>
<evidence type="ECO:0000256" key="5">
    <source>
        <dbReference type="ARBA" id="ARBA00022692"/>
    </source>
</evidence>
<gene>
    <name evidence="10" type="ORF">CA85_41870</name>
</gene>
<keyword evidence="5 8" id="KW-0812">Transmembrane</keyword>
<accession>A0A5C5WZM7</accession>
<dbReference type="Pfam" id="PF13231">
    <property type="entry name" value="PMT_2"/>
    <property type="match status" value="1"/>
</dbReference>
<comment type="caution">
    <text evidence="10">The sequence shown here is derived from an EMBL/GenBank/DDBJ whole genome shotgun (WGS) entry which is preliminary data.</text>
</comment>
<dbReference type="AlphaFoldDB" id="A0A5C5WZM7"/>
<feature type="transmembrane region" description="Helical" evidence="8">
    <location>
        <begin position="106"/>
        <end position="128"/>
    </location>
</feature>
<evidence type="ECO:0000256" key="6">
    <source>
        <dbReference type="ARBA" id="ARBA00022989"/>
    </source>
</evidence>
<evidence type="ECO:0000256" key="1">
    <source>
        <dbReference type="ARBA" id="ARBA00004651"/>
    </source>
</evidence>
<feature type="transmembrane region" description="Helical" evidence="8">
    <location>
        <begin position="335"/>
        <end position="356"/>
    </location>
</feature>
<feature type="transmembrane region" description="Helical" evidence="8">
    <location>
        <begin position="12"/>
        <end position="31"/>
    </location>
</feature>
<dbReference type="PANTHER" id="PTHR33908">
    <property type="entry name" value="MANNOSYLTRANSFERASE YKCB-RELATED"/>
    <property type="match status" value="1"/>
</dbReference>
<comment type="subcellular location">
    <subcellularLocation>
        <location evidence="1">Cell membrane</location>
        <topology evidence="1">Multi-pass membrane protein</topology>
    </subcellularLocation>
</comment>
<feature type="transmembrane region" description="Helical" evidence="8">
    <location>
        <begin position="377"/>
        <end position="399"/>
    </location>
</feature>
<keyword evidence="6 8" id="KW-1133">Transmembrane helix</keyword>
<dbReference type="InterPro" id="IPR038731">
    <property type="entry name" value="RgtA/B/C-like"/>
</dbReference>
<dbReference type="GO" id="GO:0009103">
    <property type="term" value="P:lipopolysaccharide biosynthetic process"/>
    <property type="evidence" value="ECO:0007669"/>
    <property type="project" value="UniProtKB-ARBA"/>
</dbReference>
<feature type="domain" description="Glycosyltransferase RgtA/B/C/D-like" evidence="9">
    <location>
        <begin position="121"/>
        <end position="251"/>
    </location>
</feature>
<evidence type="ECO:0000256" key="3">
    <source>
        <dbReference type="ARBA" id="ARBA00022676"/>
    </source>
</evidence>
<evidence type="ECO:0000313" key="11">
    <source>
        <dbReference type="Proteomes" id="UP000318053"/>
    </source>
</evidence>
<feature type="transmembrane region" description="Helical" evidence="8">
    <location>
        <begin position="235"/>
        <end position="253"/>
    </location>
</feature>
<dbReference type="EMBL" id="SJPK01000013">
    <property type="protein sequence ID" value="TWT56374.1"/>
    <property type="molecule type" value="Genomic_DNA"/>
</dbReference>
<evidence type="ECO:0000313" key="10">
    <source>
        <dbReference type="EMBL" id="TWT56374.1"/>
    </source>
</evidence>